<feature type="compositionally biased region" description="Basic and acidic residues" evidence="1">
    <location>
        <begin position="1"/>
        <end position="12"/>
    </location>
</feature>
<name>A0A067JN56_JATCU</name>
<dbReference type="Proteomes" id="UP000027138">
    <property type="component" value="Unassembled WGS sequence"/>
</dbReference>
<sequence>MGDELKFQQRWEYRRRHSDFDSSSNDSKYSLGGEPACKKHKLALVPIDNGETSEVSRFGKKGKNDPGVSGKNEHGTARKGKRGQNKKENLSTKRGSRSRKEISRKGKTNNASENAALNDLKSYMHSLLEELKVTRKNLLSWMREEMQKLVAEEKDSESERKEVIFEGEKVQSQYQNNSEENAEVQYQNLFGKNIQVQPQNKLAEYGQAHNQSKFKENVHMQYLINLEENIGVPQKNSQENVQLQNRNKVRSSTRARTCNGRPPKRCSKSKKSVDSDTYSPILEDQIDYSRAIVLVEPTEENGKERLALADKSNSKSSVTDQNMQQQKSIVLAIRAQNGNSGSSLKSAKGKKTANSSNHFQLPDYQVNYSRTIGSITSAEKDKGERSGLSLEPTFTCDSFSQAASSMYLTLPSVLTKTHFPIHRPDTSSFSYLQQRTAQNQPAISSERSNMMFGSSSHLGYFQGMQPAEERSRNYAKLSSRDISFFNQNSTTTSILGDGFTVPLQTVSGGFSMPNQFDMENLPRENNNTLGLTMNGGAIRFSGGGYSLPEPYIANNFHGLPNYRVDGRLMTFEDGYRFPNRFNC</sequence>
<dbReference type="OrthoDB" id="834894at2759"/>
<gene>
    <name evidence="2" type="ORF">JCGZ_20582</name>
</gene>
<keyword evidence="3" id="KW-1185">Reference proteome</keyword>
<evidence type="ECO:0000256" key="1">
    <source>
        <dbReference type="SAM" id="MobiDB-lite"/>
    </source>
</evidence>
<reference evidence="2 3" key="1">
    <citation type="journal article" date="2014" name="PLoS ONE">
        <title>Global Analysis of Gene Expression Profiles in Physic Nut (Jatropha curcas L.) Seedlings Exposed to Salt Stress.</title>
        <authorList>
            <person name="Zhang L."/>
            <person name="Zhang C."/>
            <person name="Wu P."/>
            <person name="Chen Y."/>
            <person name="Li M."/>
            <person name="Jiang H."/>
            <person name="Wu G."/>
        </authorList>
    </citation>
    <scope>NUCLEOTIDE SEQUENCE [LARGE SCALE GENOMIC DNA]</scope>
    <source>
        <strain evidence="3">cv. GZQX0401</strain>
        <tissue evidence="2">Young leaves</tissue>
    </source>
</reference>
<proteinExistence type="predicted"/>
<feature type="region of interest" description="Disordered" evidence="1">
    <location>
        <begin position="1"/>
        <end position="114"/>
    </location>
</feature>
<feature type="region of interest" description="Disordered" evidence="1">
    <location>
        <begin position="235"/>
        <end position="276"/>
    </location>
</feature>
<organism evidence="2 3">
    <name type="scientific">Jatropha curcas</name>
    <name type="common">Barbados nut</name>
    <dbReference type="NCBI Taxonomy" id="180498"/>
    <lineage>
        <taxon>Eukaryota</taxon>
        <taxon>Viridiplantae</taxon>
        <taxon>Streptophyta</taxon>
        <taxon>Embryophyta</taxon>
        <taxon>Tracheophyta</taxon>
        <taxon>Spermatophyta</taxon>
        <taxon>Magnoliopsida</taxon>
        <taxon>eudicotyledons</taxon>
        <taxon>Gunneridae</taxon>
        <taxon>Pentapetalae</taxon>
        <taxon>rosids</taxon>
        <taxon>fabids</taxon>
        <taxon>Malpighiales</taxon>
        <taxon>Euphorbiaceae</taxon>
        <taxon>Crotonoideae</taxon>
        <taxon>Jatropheae</taxon>
        <taxon>Jatropha</taxon>
    </lineage>
</organism>
<protein>
    <submittedName>
        <fullName evidence="2">Uncharacterized protein</fullName>
    </submittedName>
</protein>
<feature type="compositionally biased region" description="Polar residues" evidence="1">
    <location>
        <begin position="235"/>
        <end position="246"/>
    </location>
</feature>
<evidence type="ECO:0000313" key="2">
    <source>
        <dbReference type="EMBL" id="KDP25426.1"/>
    </source>
</evidence>
<feature type="region of interest" description="Disordered" evidence="1">
    <location>
        <begin position="339"/>
        <end position="360"/>
    </location>
</feature>
<dbReference type="EMBL" id="KK914993">
    <property type="protein sequence ID" value="KDP25426.1"/>
    <property type="molecule type" value="Genomic_DNA"/>
</dbReference>
<evidence type="ECO:0000313" key="3">
    <source>
        <dbReference type="Proteomes" id="UP000027138"/>
    </source>
</evidence>
<dbReference type="AlphaFoldDB" id="A0A067JN56"/>
<dbReference type="KEGG" id="jcu:105645797"/>
<accession>A0A067JN56</accession>